<dbReference type="RefSeq" id="WP_055343147.1">
    <property type="nucleotide sequence ID" value="NZ_CDNI01000024.1"/>
</dbReference>
<dbReference type="Proteomes" id="UP000049127">
    <property type="component" value="Unassembled WGS sequence"/>
</dbReference>
<dbReference type="Gene3D" id="3.40.50.10690">
    <property type="entry name" value="putative lor/sdh protein like domains"/>
    <property type="match status" value="1"/>
</dbReference>
<dbReference type="Pfam" id="PF21571">
    <property type="entry name" value="ArgZ-like_C_1st"/>
    <property type="match status" value="1"/>
</dbReference>
<dbReference type="EMBL" id="CEKZ01000024">
    <property type="protein sequence ID" value="CEQ05307.1"/>
    <property type="molecule type" value="Genomic_DNA"/>
</dbReference>
<dbReference type="Gene3D" id="2.40.420.10">
    <property type="entry name" value="conserved putative lor/sdh protein from methanococcus maripaludis s2 domain"/>
    <property type="match status" value="1"/>
</dbReference>
<evidence type="ECO:0000259" key="2">
    <source>
        <dbReference type="Pfam" id="PF21571"/>
    </source>
</evidence>
<gene>
    <name evidence="3" type="ORF">R28058_30241</name>
</gene>
<evidence type="ECO:0000313" key="4">
    <source>
        <dbReference type="Proteomes" id="UP000049127"/>
    </source>
</evidence>
<dbReference type="Pfam" id="PF21570">
    <property type="entry name" value="ArgZ-like_C_2nd"/>
    <property type="match status" value="1"/>
</dbReference>
<dbReference type="OrthoDB" id="5386290at2"/>
<name>A0A0C7QXJ4_PARSO</name>
<dbReference type="InterPro" id="IPR048964">
    <property type="entry name" value="ArgZ/ArgE-like_C_1st"/>
</dbReference>
<reference evidence="3 4" key="1">
    <citation type="submission" date="2015-01" db="EMBL/GenBank/DDBJ databases">
        <authorList>
            <person name="Aslett A.Martin."/>
            <person name="De Silva Nishadi"/>
        </authorList>
    </citation>
    <scope>NUCLEOTIDE SEQUENCE [LARGE SCALE GENOMIC DNA]</scope>
    <source>
        <strain evidence="3 4">R28058</strain>
    </source>
</reference>
<dbReference type="InterPro" id="IPR048963">
    <property type="entry name" value="ArgZ/ArgE-like_C_2nd"/>
</dbReference>
<dbReference type="AlphaFoldDB" id="A0A0C7QXJ4"/>
<protein>
    <submittedName>
        <fullName evidence="3">Beta-hydroxylase</fullName>
    </submittedName>
</protein>
<accession>A0A0C7QXJ4</accession>
<feature type="domain" description="Arginine dihydrolase ArgZ/ArgE-like C-terminal second subdomain" evidence="1">
    <location>
        <begin position="140"/>
        <end position="357"/>
    </location>
</feature>
<proteinExistence type="predicted"/>
<sequence length="363" mass="40782">MTFKLREYREPDFTQERFVNAPDASYGVVEKDGVAPDNYHAMSIYPEYFKIDGKWILAEESRMDCVPIITNEKKIDVVEFRRLKVGDKVIVGRTEDAADGIYLYPNGFQSEEEAKGDVFAFRSGRSRETSYTKDYENMYELLKYEKEHGYIVWVLGPAAVFSKGARDAMASLIDNGYVNAFLGGNAVATHDLEAGVFETALGQHVYTQESIKDGHYHHLDLLNKARRAGSIEKLIEEENITDGIIHACVKNNIPIVLGGSIRDDGPLPIVYGNVYEAQDAMRQHVRKATTVICLATQLHTIAVGNMTPSYRVIDGKVRSVNFYTIDISEFAVNKLRDRGSLEVITMVTNVQDFLGKLAENLVD</sequence>
<evidence type="ECO:0000313" key="3">
    <source>
        <dbReference type="EMBL" id="CEQ05307.1"/>
    </source>
</evidence>
<feature type="domain" description="Arginine dihydrolase ArgZ/ArgE-like C-terminal first subdomain" evidence="2">
    <location>
        <begin position="49"/>
        <end position="122"/>
    </location>
</feature>
<evidence type="ECO:0000259" key="1">
    <source>
        <dbReference type="Pfam" id="PF21570"/>
    </source>
</evidence>
<organism evidence="3 4">
    <name type="scientific">Paraclostridium sordellii</name>
    <name type="common">Clostridium sordellii</name>
    <dbReference type="NCBI Taxonomy" id="1505"/>
    <lineage>
        <taxon>Bacteria</taxon>
        <taxon>Bacillati</taxon>
        <taxon>Bacillota</taxon>
        <taxon>Clostridia</taxon>
        <taxon>Peptostreptococcales</taxon>
        <taxon>Peptostreptococcaceae</taxon>
        <taxon>Paraclostridium</taxon>
    </lineage>
</organism>